<protein>
    <recommendedName>
        <fullName evidence="3">Integrase catalytic domain-containing protein</fullName>
    </recommendedName>
</protein>
<accession>A0A5J4WFJ1</accession>
<proteinExistence type="predicted"/>
<gene>
    <name evidence="1" type="ORF">EZS28_011081</name>
</gene>
<dbReference type="OrthoDB" id="5988713at2759"/>
<dbReference type="Proteomes" id="UP000324800">
    <property type="component" value="Unassembled WGS sequence"/>
</dbReference>
<reference evidence="1 2" key="1">
    <citation type="submission" date="2019-03" db="EMBL/GenBank/DDBJ databases">
        <title>Single cell metagenomics reveals metabolic interactions within the superorganism composed of flagellate Streblomastix strix and complex community of Bacteroidetes bacteria on its surface.</title>
        <authorList>
            <person name="Treitli S.C."/>
            <person name="Kolisko M."/>
            <person name="Husnik F."/>
            <person name="Keeling P."/>
            <person name="Hampl V."/>
        </authorList>
    </citation>
    <scope>NUCLEOTIDE SEQUENCE [LARGE SCALE GENOMIC DNA]</scope>
    <source>
        <strain evidence="1">ST1C</strain>
    </source>
</reference>
<evidence type="ECO:0008006" key="3">
    <source>
        <dbReference type="Google" id="ProtNLM"/>
    </source>
</evidence>
<dbReference type="EMBL" id="SNRW01002244">
    <property type="protein sequence ID" value="KAA6393393.1"/>
    <property type="molecule type" value="Genomic_DNA"/>
</dbReference>
<comment type="caution">
    <text evidence="1">The sequence shown here is derived from an EMBL/GenBank/DDBJ whole genome shotgun (WGS) entry which is preliminary data.</text>
</comment>
<evidence type="ECO:0000313" key="2">
    <source>
        <dbReference type="Proteomes" id="UP000324800"/>
    </source>
</evidence>
<sequence length="1241" mass="147129">MTHKKLSIADVDRLIRLYDLNRVMDINNTQKRSILSTILTQIGFYGQLNNVNAVAQAIKAVQREQDIQELKEEFDEDELDEDGILDANKYRNKQHQLRKPEQDQQKKKYQKAQETVHQQFLDKLHNVPETYIDILFETNYEKNSDYIRTHVQYRYHQIEQDSNFVAAESNEDIDVIILSDAQNQEKFDRIKNLALSRYYRETVTLTQYFDIVSLLEDIDNLQDKVFKQEKAFVLKLAMDLGMIIVRVDGNVESKKISYKYVLPIDTNSERRIPLEIRSTDSINQYKQYIRTVVGTMQEWNNQDTHEKIIAILSTTFFVFRFPLGGTAIPLLEQHIKRREIYYVDYQVNLCFWTAYSFITMPKTKDKRCKDLSRIAKEKRIFQRVNGFEFRDSYQGIKFLSDIDNFINKEQSNVHMYKYHSDPSHQELTQNYTIEGSDKQFNILFINDGINAHIMYISDIEAIIGFRYYNICNRQAFRKGDKNLQVQMRSHMKKCQKNNGKIVKMVILKRFAKPFVPHILSNKTYQYLLANNLTHLFKHNQYYITCEIETLEKKVNEKFGDCSQVIATLVPYAIASTVKSVSGIHSFYFDIRTENFIEKWLEQVFEEAKQVKKDNKYKHETIPQYFEVPVIGFNSAKFDTSLVFKNLKSKEQTISQYLCSSTIAKQIVVKHKKFGVWLKFVDFKIYTTHTRLKDCVRDFGNGLYKKGHFPHEFVNVNNYMEDLNKSEPFPREAFDNKLRNKQLSEDKYKEYLVEAFKFKTRCDYLQYHNIFDTQTLIELIDFLINLTFRYKIDMLNRSIEITCAIGNRKLKVISNKTLRKTIGEYMYNHLVEYNLPKDIDERKLTNLVDTNNEHSIEQRCTQLNLIQIVRHQRQQVIQEIIYMDLMLQLKIMNSIIKKGFFFRDNGQRKILGVFIEKQGYNCIALYPKKLLNQRRDCFEGSYFGSKPIDKRTNIRGQYYKRNCNYCGKHNISTEDRCYEQQYVSQIKVDDIQIGGQNISDWYDIYLTEAQQYNAPKKEANSILRVSQQTQDSEQDDQLSLFQFRSKIKQYERINKEKITIPTLIKDVKVKPLSKLQRPYFSPKIGSCEIDVIFGSNPSTRRTRFYLFEININTKYLMVILIKDKSSEQLKIVLRKLIKQVYVNNIRGDGETGFKANIINKNEQSLQVDLEKYTSQKEAERVAIEQRQRAQQPYRIQRQEFRSSANDLQLILIQRLQKTVVTNIYDLFQISDIIDLYNQPNNQ</sequence>
<name>A0A5J4WFJ1_9EUKA</name>
<organism evidence="1 2">
    <name type="scientific">Streblomastix strix</name>
    <dbReference type="NCBI Taxonomy" id="222440"/>
    <lineage>
        <taxon>Eukaryota</taxon>
        <taxon>Metamonada</taxon>
        <taxon>Preaxostyla</taxon>
        <taxon>Oxymonadida</taxon>
        <taxon>Streblomastigidae</taxon>
        <taxon>Streblomastix</taxon>
    </lineage>
</organism>
<evidence type="ECO:0000313" key="1">
    <source>
        <dbReference type="EMBL" id="KAA6393393.1"/>
    </source>
</evidence>
<dbReference type="AlphaFoldDB" id="A0A5J4WFJ1"/>